<organism evidence="2 3">
    <name type="scientific">Streptacidiphilus jiangxiensis</name>
    <dbReference type="NCBI Taxonomy" id="235985"/>
    <lineage>
        <taxon>Bacteria</taxon>
        <taxon>Bacillati</taxon>
        <taxon>Actinomycetota</taxon>
        <taxon>Actinomycetes</taxon>
        <taxon>Kitasatosporales</taxon>
        <taxon>Streptomycetaceae</taxon>
        <taxon>Streptacidiphilus</taxon>
    </lineage>
</organism>
<dbReference type="STRING" id="235985.SAMN05414137_14127"/>
<dbReference type="EMBL" id="FOAZ01000041">
    <property type="protein sequence ID" value="SEM65959.1"/>
    <property type="molecule type" value="Genomic_DNA"/>
</dbReference>
<gene>
    <name evidence="2" type="ORF">SAMN05414137_14127</name>
</gene>
<protein>
    <submittedName>
        <fullName evidence="2">Uncharacterized protein</fullName>
    </submittedName>
</protein>
<dbReference type="AlphaFoldDB" id="A0A1H8A837"/>
<sequence>MSVKLIWSIEHACGHIAEVDLSDRPADRRAGHARWLGQRPCRECWQAEHRRDAEQTAAWLAARRTEERAAAGEWAEQFQMPPLDGPERALAWGETVRHKLVTAAYTVLVEEEGIDDEAWTTVEDKVRTVTRAGWWIDQREADPADLPELLDAASDSDRGTENPF</sequence>
<name>A0A1H8A837_STRJI</name>
<evidence type="ECO:0000256" key="1">
    <source>
        <dbReference type="SAM" id="MobiDB-lite"/>
    </source>
</evidence>
<dbReference type="OrthoDB" id="4993002at2"/>
<keyword evidence="3" id="KW-1185">Reference proteome</keyword>
<evidence type="ECO:0000313" key="2">
    <source>
        <dbReference type="EMBL" id="SEM65959.1"/>
    </source>
</evidence>
<feature type="region of interest" description="Disordered" evidence="1">
    <location>
        <begin position="145"/>
        <end position="164"/>
    </location>
</feature>
<dbReference type="Proteomes" id="UP000183015">
    <property type="component" value="Unassembled WGS sequence"/>
</dbReference>
<proteinExistence type="predicted"/>
<dbReference type="eggNOG" id="ENOG5034A9I">
    <property type="taxonomic scope" value="Bacteria"/>
</dbReference>
<reference evidence="3" key="1">
    <citation type="submission" date="2016-10" db="EMBL/GenBank/DDBJ databases">
        <authorList>
            <person name="Varghese N."/>
        </authorList>
    </citation>
    <scope>NUCLEOTIDE SEQUENCE [LARGE SCALE GENOMIC DNA]</scope>
    <source>
        <strain evidence="3">DSM 45096 / BCRC 16803 / CGMCC 4.1857 / CIP 109030 / JCM 12277 / KCTC 19219 / NBRC 100920 / 33214</strain>
    </source>
</reference>
<feature type="compositionally biased region" description="Basic and acidic residues" evidence="1">
    <location>
        <begin position="155"/>
        <end position="164"/>
    </location>
</feature>
<accession>A0A1H8A837</accession>
<dbReference type="RefSeq" id="WP_042459679.1">
    <property type="nucleotide sequence ID" value="NZ_BBPN01000061.1"/>
</dbReference>
<evidence type="ECO:0000313" key="3">
    <source>
        <dbReference type="Proteomes" id="UP000183015"/>
    </source>
</evidence>